<dbReference type="InterPro" id="IPR001851">
    <property type="entry name" value="ABC_transp_permease"/>
</dbReference>
<keyword evidence="5 6" id="KW-0472">Membrane</keyword>
<feature type="transmembrane region" description="Helical" evidence="6">
    <location>
        <begin position="305"/>
        <end position="322"/>
    </location>
</feature>
<comment type="subcellular location">
    <subcellularLocation>
        <location evidence="1">Cell membrane</location>
        <topology evidence="1">Multi-pass membrane protein</topology>
    </subcellularLocation>
</comment>
<feature type="transmembrane region" description="Helical" evidence="6">
    <location>
        <begin position="134"/>
        <end position="156"/>
    </location>
</feature>
<gene>
    <name evidence="7" type="ORF">IM787_00780</name>
</gene>
<keyword evidence="3 6" id="KW-0812">Transmembrane</keyword>
<dbReference type="Proteomes" id="UP000806285">
    <property type="component" value="Unassembled WGS sequence"/>
</dbReference>
<keyword evidence="4 6" id="KW-1133">Transmembrane helix</keyword>
<organism evidence="7 8">
    <name type="scientific">Ramlibacter pallidus</name>
    <dbReference type="NCBI Taxonomy" id="2780087"/>
    <lineage>
        <taxon>Bacteria</taxon>
        <taxon>Pseudomonadati</taxon>
        <taxon>Pseudomonadota</taxon>
        <taxon>Betaproteobacteria</taxon>
        <taxon>Burkholderiales</taxon>
        <taxon>Comamonadaceae</taxon>
        <taxon>Ramlibacter</taxon>
    </lineage>
</organism>
<dbReference type="EMBL" id="JADDIV010000001">
    <property type="protein sequence ID" value="MBE7366088.1"/>
    <property type="molecule type" value="Genomic_DNA"/>
</dbReference>
<keyword evidence="8" id="KW-1185">Reference proteome</keyword>
<evidence type="ECO:0000256" key="4">
    <source>
        <dbReference type="ARBA" id="ARBA00022989"/>
    </source>
</evidence>
<keyword evidence="2" id="KW-1003">Cell membrane</keyword>
<evidence type="ECO:0000256" key="5">
    <source>
        <dbReference type="ARBA" id="ARBA00023136"/>
    </source>
</evidence>
<name>A0ABR9RXW0_9BURK</name>
<dbReference type="Pfam" id="PF02653">
    <property type="entry name" value="BPD_transp_2"/>
    <property type="match status" value="1"/>
</dbReference>
<feature type="transmembrane region" description="Helical" evidence="6">
    <location>
        <begin position="63"/>
        <end position="96"/>
    </location>
</feature>
<dbReference type="PANTHER" id="PTHR30482:SF17">
    <property type="entry name" value="ABC TRANSPORTER ATP-BINDING PROTEIN"/>
    <property type="match status" value="1"/>
</dbReference>
<dbReference type="InterPro" id="IPR043428">
    <property type="entry name" value="LivM-like"/>
</dbReference>
<accession>A0ABR9RXW0</accession>
<evidence type="ECO:0000256" key="6">
    <source>
        <dbReference type="SAM" id="Phobius"/>
    </source>
</evidence>
<feature type="transmembrane region" description="Helical" evidence="6">
    <location>
        <begin position="232"/>
        <end position="257"/>
    </location>
</feature>
<protein>
    <submittedName>
        <fullName evidence="7">Branched-chain amino acid ABC transporter permease</fullName>
    </submittedName>
</protein>
<feature type="transmembrane region" description="Helical" evidence="6">
    <location>
        <begin position="269"/>
        <end position="293"/>
    </location>
</feature>
<proteinExistence type="predicted"/>
<evidence type="ECO:0000256" key="1">
    <source>
        <dbReference type="ARBA" id="ARBA00004651"/>
    </source>
</evidence>
<feature type="transmembrane region" description="Helical" evidence="6">
    <location>
        <begin position="182"/>
        <end position="202"/>
    </location>
</feature>
<sequence length="342" mass="36284">MSTPSTSSVAADLPVEAPNAAIAKHGGGVGRATGLVYLALLALALVAPLIGLYPVFVMKLLCFALFACAFNLLLGFTGLLSFGHAAFFGFAAYITGHTVKVMGWSPELGILAGVVVAALLGLAFGFVAIRRQGIYFAMITLALSQMVYFLCLQAPFTGGEDGLQGVLRGNLFGVIPLMDDTVMYYLVLAIFVACFLGIMRIVNSPFGQVLKMIRENEPRAVSLGYEVDRYKLLAFVLSASLAGLAGSLKTLVMKFATLTDVHWSMSGEVILMSLLGGVGTFFGPVLGAGIVIALQNMLADKVGEWVTVIIGAIFVLCVLAFRKGVVGELLAWRDRRKARAKA</sequence>
<feature type="transmembrane region" description="Helical" evidence="6">
    <location>
        <begin position="35"/>
        <end position="56"/>
    </location>
</feature>
<reference evidence="7 8" key="1">
    <citation type="submission" date="2020-10" db="EMBL/GenBank/DDBJ databases">
        <title>Ramlibacter sp. HM2 16S ribosomal RNA gene Genome sequencing and assembly.</title>
        <authorList>
            <person name="Kang M."/>
        </authorList>
    </citation>
    <scope>NUCLEOTIDE SEQUENCE [LARGE SCALE GENOMIC DNA]</scope>
    <source>
        <strain evidence="7 8">HM2</strain>
    </source>
</reference>
<dbReference type="CDD" id="cd06581">
    <property type="entry name" value="TM_PBP1_LivM_like"/>
    <property type="match status" value="1"/>
</dbReference>
<evidence type="ECO:0000313" key="8">
    <source>
        <dbReference type="Proteomes" id="UP000806285"/>
    </source>
</evidence>
<comment type="caution">
    <text evidence="7">The sequence shown here is derived from an EMBL/GenBank/DDBJ whole genome shotgun (WGS) entry which is preliminary data.</text>
</comment>
<evidence type="ECO:0000256" key="2">
    <source>
        <dbReference type="ARBA" id="ARBA00022475"/>
    </source>
</evidence>
<evidence type="ECO:0000313" key="7">
    <source>
        <dbReference type="EMBL" id="MBE7366088.1"/>
    </source>
</evidence>
<feature type="transmembrane region" description="Helical" evidence="6">
    <location>
        <begin position="108"/>
        <end position="127"/>
    </location>
</feature>
<evidence type="ECO:0000256" key="3">
    <source>
        <dbReference type="ARBA" id="ARBA00022692"/>
    </source>
</evidence>
<dbReference type="RefSeq" id="WP_193674724.1">
    <property type="nucleotide sequence ID" value="NZ_JADDIV010000001.1"/>
</dbReference>
<dbReference type="PANTHER" id="PTHR30482">
    <property type="entry name" value="HIGH-AFFINITY BRANCHED-CHAIN AMINO ACID TRANSPORT SYSTEM PERMEASE"/>
    <property type="match status" value="1"/>
</dbReference>